<comment type="caution">
    <text evidence="1">The sequence shown here is derived from an EMBL/GenBank/DDBJ whole genome shotgun (WGS) entry which is preliminary data.</text>
</comment>
<dbReference type="Proteomes" id="UP001156882">
    <property type="component" value="Unassembled WGS sequence"/>
</dbReference>
<sequence>MAADFDYDPEELVSFEGHDISLRTAVHRYLEARVHPDPLVDLVALRDPGKEPQILEEEHFEALLKEPAFSEGGPSGN</sequence>
<reference evidence="2" key="1">
    <citation type="journal article" date="2019" name="Int. J. Syst. Evol. Microbiol.">
        <title>The Global Catalogue of Microorganisms (GCM) 10K type strain sequencing project: providing services to taxonomists for standard genome sequencing and annotation.</title>
        <authorList>
            <consortium name="The Broad Institute Genomics Platform"/>
            <consortium name="The Broad Institute Genome Sequencing Center for Infectious Disease"/>
            <person name="Wu L."/>
            <person name="Ma J."/>
        </authorList>
    </citation>
    <scope>NUCLEOTIDE SEQUENCE [LARGE SCALE GENOMIC DNA]</scope>
    <source>
        <strain evidence="2">NBRC 101365</strain>
    </source>
</reference>
<proteinExistence type="predicted"/>
<gene>
    <name evidence="1" type="ORF">GCM10007874_57170</name>
</gene>
<evidence type="ECO:0000313" key="2">
    <source>
        <dbReference type="Proteomes" id="UP001156882"/>
    </source>
</evidence>
<dbReference type="RefSeq" id="WP_284315658.1">
    <property type="nucleotide sequence ID" value="NZ_BSPC01000066.1"/>
</dbReference>
<name>A0ABQ6CQS7_9HYPH</name>
<dbReference type="EMBL" id="BSPC01000066">
    <property type="protein sequence ID" value="GLS22697.1"/>
    <property type="molecule type" value="Genomic_DNA"/>
</dbReference>
<protein>
    <submittedName>
        <fullName evidence="1">Uncharacterized protein</fullName>
    </submittedName>
</protein>
<evidence type="ECO:0000313" key="1">
    <source>
        <dbReference type="EMBL" id="GLS22697.1"/>
    </source>
</evidence>
<keyword evidence="2" id="KW-1185">Reference proteome</keyword>
<organism evidence="1 2">
    <name type="scientific">Labrys miyagiensis</name>
    <dbReference type="NCBI Taxonomy" id="346912"/>
    <lineage>
        <taxon>Bacteria</taxon>
        <taxon>Pseudomonadati</taxon>
        <taxon>Pseudomonadota</taxon>
        <taxon>Alphaproteobacteria</taxon>
        <taxon>Hyphomicrobiales</taxon>
        <taxon>Xanthobacteraceae</taxon>
        <taxon>Labrys</taxon>
    </lineage>
</organism>
<accession>A0ABQ6CQS7</accession>